<feature type="transmembrane region" description="Helical" evidence="6">
    <location>
        <begin position="447"/>
        <end position="467"/>
    </location>
</feature>
<name>A0ABS4PPN3_9PSEU</name>
<feature type="transmembrane region" description="Helical" evidence="6">
    <location>
        <begin position="156"/>
        <end position="175"/>
    </location>
</feature>
<evidence type="ECO:0000313" key="9">
    <source>
        <dbReference type="Proteomes" id="UP000741013"/>
    </source>
</evidence>
<feature type="transmembrane region" description="Helical" evidence="6">
    <location>
        <begin position="182"/>
        <end position="201"/>
    </location>
</feature>
<comment type="caution">
    <text evidence="8">The sequence shown here is derived from an EMBL/GenBank/DDBJ whole genome shotgun (WGS) entry which is preliminary data.</text>
</comment>
<dbReference type="InterPro" id="IPR019108">
    <property type="entry name" value="Caa3_assmbl_CtaG-rel"/>
</dbReference>
<keyword evidence="4 6" id="KW-1133">Transmembrane helix</keyword>
<evidence type="ECO:0000256" key="6">
    <source>
        <dbReference type="SAM" id="Phobius"/>
    </source>
</evidence>
<sequence>MPEESTATKTTGKVPAPRGNVGPLVTVGVLLAVVVGTGLVALTGGAGSVITGLADPGVVTRYGITVVRVLAEAASVLCVGSLLLAAFLVPPQKSGVLGPEGYAALRTAGIAAWCWFFASVASIYFSAADAAGQPVTELLDPQALLQMVDAIEQPKAWVFTALIALLLALGCRLVLSWGWTATLFFLAVGGLVPVAVTGHSASGGAHDVATNSLLYHLVAAALWVGGLVALLALGWRRGAHLSLAAQRFSRLALVCWLVMAVSGVVNALIRVAPADLLATDYGLLVLAKVVGLLVLGVFGHQQRQRGVRGLVDGAGGGQLVRLASVEILIMFVTIGLATALARTPPPQEVTTQPSNTELLIGYDLSGPPSALRLLLDWRFDLVFGTLALTLAVLYLLGVRRLRQRGDAWPVGRTVAWVAGCAVLLVATSSGIGRYAPAMFSVHMGSHMLLSMVVPVLLVLGGPVTLALRALPPAGKDGPPGPREWLLAFVHSPVSRTLTHPVVALVLFVGSFYVLYFSGLFGSALNYHWAHLLMNAHFILSGYVFYWPVIGVDPAPRRMPPLGRLGMMFASMPFHAFFGVILMNTQTVLGESFYQALKLPWAGDLLTDQRLGGGIAWAAGEVPVLLVLVALLVQWARADEREAKRSDRRSDATGEADLVAYNAMLKQLSERGEERSSRD</sequence>
<keyword evidence="9" id="KW-1185">Reference proteome</keyword>
<evidence type="ECO:0000259" key="7">
    <source>
        <dbReference type="Pfam" id="PF05425"/>
    </source>
</evidence>
<feature type="transmembrane region" description="Helical" evidence="6">
    <location>
        <begin position="413"/>
        <end position="435"/>
    </location>
</feature>
<feature type="transmembrane region" description="Helical" evidence="6">
    <location>
        <begin position="213"/>
        <end position="236"/>
    </location>
</feature>
<feature type="transmembrane region" description="Helical" evidence="6">
    <location>
        <begin position="21"/>
        <end position="42"/>
    </location>
</feature>
<feature type="transmembrane region" description="Helical" evidence="6">
    <location>
        <begin position="62"/>
        <end position="89"/>
    </location>
</feature>
<evidence type="ECO:0000256" key="3">
    <source>
        <dbReference type="ARBA" id="ARBA00022692"/>
    </source>
</evidence>
<dbReference type="InterPro" id="IPR032694">
    <property type="entry name" value="CopC/D"/>
</dbReference>
<feature type="transmembrane region" description="Helical" evidence="6">
    <location>
        <begin position="614"/>
        <end position="635"/>
    </location>
</feature>
<dbReference type="Pfam" id="PF09678">
    <property type="entry name" value="Caa3_CtaG"/>
    <property type="match status" value="1"/>
</dbReference>
<evidence type="ECO:0000256" key="1">
    <source>
        <dbReference type="ARBA" id="ARBA00004651"/>
    </source>
</evidence>
<gene>
    <name evidence="8" type="ORF">JOM49_002916</name>
</gene>
<dbReference type="EMBL" id="JAGGMS010000001">
    <property type="protein sequence ID" value="MBP2181390.1"/>
    <property type="molecule type" value="Genomic_DNA"/>
</dbReference>
<proteinExistence type="predicted"/>
<keyword evidence="2" id="KW-1003">Cell membrane</keyword>
<feature type="transmembrane region" description="Helical" evidence="6">
    <location>
        <begin position="561"/>
        <end position="582"/>
    </location>
</feature>
<evidence type="ECO:0000256" key="2">
    <source>
        <dbReference type="ARBA" id="ARBA00022475"/>
    </source>
</evidence>
<dbReference type="Proteomes" id="UP000741013">
    <property type="component" value="Unassembled WGS sequence"/>
</dbReference>
<feature type="transmembrane region" description="Helical" evidence="6">
    <location>
        <begin position="248"/>
        <end position="269"/>
    </location>
</feature>
<evidence type="ECO:0000256" key="5">
    <source>
        <dbReference type="ARBA" id="ARBA00023136"/>
    </source>
</evidence>
<keyword evidence="3 6" id="KW-0812">Transmembrane</keyword>
<evidence type="ECO:0000256" key="4">
    <source>
        <dbReference type="ARBA" id="ARBA00022989"/>
    </source>
</evidence>
<keyword evidence="5 6" id="KW-0472">Membrane</keyword>
<feature type="transmembrane region" description="Helical" evidence="6">
    <location>
        <begin position="528"/>
        <end position="549"/>
    </location>
</feature>
<feature type="transmembrane region" description="Helical" evidence="6">
    <location>
        <begin position="381"/>
        <end position="401"/>
    </location>
</feature>
<comment type="subcellular location">
    <subcellularLocation>
        <location evidence="1">Cell membrane</location>
        <topology evidence="1">Multi-pass membrane protein</topology>
    </subcellularLocation>
</comment>
<protein>
    <submittedName>
        <fullName evidence="8">Copper resistance protein D</fullName>
    </submittedName>
</protein>
<reference evidence="8 9" key="1">
    <citation type="submission" date="2021-03" db="EMBL/GenBank/DDBJ databases">
        <title>Sequencing the genomes of 1000 actinobacteria strains.</title>
        <authorList>
            <person name="Klenk H.-P."/>
        </authorList>
    </citation>
    <scope>NUCLEOTIDE SEQUENCE [LARGE SCALE GENOMIC DNA]</scope>
    <source>
        <strain evidence="8 9">DSM 45510</strain>
    </source>
</reference>
<feature type="domain" description="Copper resistance protein D" evidence="7">
    <location>
        <begin position="244"/>
        <end position="340"/>
    </location>
</feature>
<accession>A0ABS4PPN3</accession>
<organism evidence="8 9">
    <name type="scientific">Amycolatopsis magusensis</name>
    <dbReference type="NCBI Taxonomy" id="882444"/>
    <lineage>
        <taxon>Bacteria</taxon>
        <taxon>Bacillati</taxon>
        <taxon>Actinomycetota</taxon>
        <taxon>Actinomycetes</taxon>
        <taxon>Pseudonocardiales</taxon>
        <taxon>Pseudonocardiaceae</taxon>
        <taxon>Amycolatopsis</taxon>
    </lineage>
</organism>
<dbReference type="RefSeq" id="WP_209664820.1">
    <property type="nucleotide sequence ID" value="NZ_JAGGMS010000001.1"/>
</dbReference>
<feature type="transmembrane region" description="Helical" evidence="6">
    <location>
        <begin position="319"/>
        <end position="341"/>
    </location>
</feature>
<dbReference type="InterPro" id="IPR008457">
    <property type="entry name" value="Cu-R_CopD_dom"/>
</dbReference>
<dbReference type="PANTHER" id="PTHR34820:SF4">
    <property type="entry name" value="INNER MEMBRANE PROTEIN YEBZ"/>
    <property type="match status" value="1"/>
</dbReference>
<feature type="transmembrane region" description="Helical" evidence="6">
    <location>
        <begin position="501"/>
        <end position="522"/>
    </location>
</feature>
<feature type="transmembrane region" description="Helical" evidence="6">
    <location>
        <begin position="101"/>
        <end position="125"/>
    </location>
</feature>
<dbReference type="Pfam" id="PF05425">
    <property type="entry name" value="CopD"/>
    <property type="match status" value="1"/>
</dbReference>
<dbReference type="PANTHER" id="PTHR34820">
    <property type="entry name" value="INNER MEMBRANE PROTEIN YEBZ"/>
    <property type="match status" value="1"/>
</dbReference>
<evidence type="ECO:0000313" key="8">
    <source>
        <dbReference type="EMBL" id="MBP2181390.1"/>
    </source>
</evidence>
<feature type="transmembrane region" description="Helical" evidence="6">
    <location>
        <begin position="281"/>
        <end position="298"/>
    </location>
</feature>